<dbReference type="Ensembl" id="ENSNNAT00000023460.1">
    <property type="protein sequence ID" value="ENSNNAP00000022387.1"/>
    <property type="gene ID" value="ENSNNAG00000014758.1"/>
</dbReference>
<dbReference type="SUPFAM" id="SSF52058">
    <property type="entry name" value="L domain-like"/>
    <property type="match status" value="1"/>
</dbReference>
<evidence type="ECO:0000256" key="1">
    <source>
        <dbReference type="SAM" id="MobiDB-lite"/>
    </source>
</evidence>
<dbReference type="PANTHER" id="PTHR13318">
    <property type="entry name" value="PARTNER OF PAIRED, ISOFORM B-RELATED"/>
    <property type="match status" value="1"/>
</dbReference>
<dbReference type="OrthoDB" id="16120at2759"/>
<dbReference type="PANTHER" id="PTHR13318:SF247">
    <property type="entry name" value="GH16156P"/>
    <property type="match status" value="1"/>
</dbReference>
<evidence type="ECO:0000313" key="3">
    <source>
        <dbReference type="Proteomes" id="UP000694559"/>
    </source>
</evidence>
<reference evidence="2" key="2">
    <citation type="submission" date="2025-09" db="UniProtKB">
        <authorList>
            <consortium name="Ensembl"/>
        </authorList>
    </citation>
    <scope>IDENTIFICATION</scope>
</reference>
<reference evidence="2" key="1">
    <citation type="submission" date="2025-08" db="UniProtKB">
        <authorList>
            <consortium name="Ensembl"/>
        </authorList>
    </citation>
    <scope>IDENTIFICATION</scope>
</reference>
<accession>A0A8C6Y311</accession>
<protein>
    <submittedName>
        <fullName evidence="2">Uncharacterized protein</fullName>
    </submittedName>
</protein>
<evidence type="ECO:0000313" key="2">
    <source>
        <dbReference type="Ensembl" id="ENSNNAP00000022387.1"/>
    </source>
</evidence>
<dbReference type="Proteomes" id="UP000694559">
    <property type="component" value="Unplaced"/>
</dbReference>
<sequence length="621" mass="68737">SGSRPPPSAQRPRTGRVPEFGQASGRAALQGRPPGPLSPTRRRRFFFLLLPRDPPPQESPPERLPLRHRSQSPYRAAASASQAPRAARARTPRGRRRGRELRYFRRAPPGGRKRTSAAGVPEGGGGGGRGSVSQIAHNHRLQRCRRGRPRGRCGRCAWRTWPPTCSCSGPRTIPSAPWTSSASDTCWGPSTTWNLSLLYLQRCSRIPSDALVDLIESLPSLKKLDLSDTQCNTQVLSAVGSTCRHLCELNISDCKRLSADSLFHLAYDVTAGSFSCQGLQVLSVDGLEPSGKSRDLVWALAFVLLALPSLRFLENEFVSEALQEILGQQFAAAQVDPRFPSLEDLARRRMAMRADQAGSRLTLPLKELLEVEETFLPTVCAVCPHLTKAIVLLDDGSALSPAFYTWHTLTDLTLDCSRPRNLAELLPVAAILGAQMQSLSVDGFYVRDELSFHMVLNHCPNLQKFSASIFLSLRGQGSPALEQDAVLSPPRFSHLVEFTLSLCHLHTSAPSQPIPRLRANLLSVLQNSPCLKSLELFYLPFCLDEVFEKVLEPRGAALVHLRYLSLLQCQVSIGTIHLLLAADNQLNSLHLDKCPDIYRGDYDELLRKVSRECLDLHIQWQ</sequence>
<dbReference type="SUPFAM" id="SSF52047">
    <property type="entry name" value="RNI-like"/>
    <property type="match status" value="1"/>
</dbReference>
<dbReference type="AlphaFoldDB" id="A0A8C6Y311"/>
<keyword evidence="3" id="KW-1185">Reference proteome</keyword>
<dbReference type="GO" id="GO:0019005">
    <property type="term" value="C:SCF ubiquitin ligase complex"/>
    <property type="evidence" value="ECO:0007669"/>
    <property type="project" value="TreeGrafter"/>
</dbReference>
<feature type="region of interest" description="Disordered" evidence="1">
    <location>
        <begin position="1"/>
        <end position="133"/>
    </location>
</feature>
<feature type="compositionally biased region" description="Low complexity" evidence="1">
    <location>
        <begin position="71"/>
        <end position="86"/>
    </location>
</feature>
<dbReference type="GeneTree" id="ENSGT01030000235337"/>
<dbReference type="Gene3D" id="3.80.10.10">
    <property type="entry name" value="Ribonuclease Inhibitor"/>
    <property type="match status" value="1"/>
</dbReference>
<feature type="compositionally biased region" description="Gly residues" evidence="1">
    <location>
        <begin position="121"/>
        <end position="130"/>
    </location>
</feature>
<dbReference type="InterPro" id="IPR032675">
    <property type="entry name" value="LRR_dom_sf"/>
</dbReference>
<dbReference type="GO" id="GO:0031146">
    <property type="term" value="P:SCF-dependent proteasomal ubiquitin-dependent protein catabolic process"/>
    <property type="evidence" value="ECO:0007669"/>
    <property type="project" value="TreeGrafter"/>
</dbReference>
<name>A0A8C6Y311_NAJNA</name>
<proteinExistence type="predicted"/>
<organism evidence="2 3">
    <name type="scientific">Naja naja</name>
    <name type="common">Indian cobra</name>
    <dbReference type="NCBI Taxonomy" id="35670"/>
    <lineage>
        <taxon>Eukaryota</taxon>
        <taxon>Metazoa</taxon>
        <taxon>Chordata</taxon>
        <taxon>Craniata</taxon>
        <taxon>Vertebrata</taxon>
        <taxon>Euteleostomi</taxon>
        <taxon>Lepidosauria</taxon>
        <taxon>Squamata</taxon>
        <taxon>Bifurcata</taxon>
        <taxon>Unidentata</taxon>
        <taxon>Episquamata</taxon>
        <taxon>Toxicofera</taxon>
        <taxon>Serpentes</taxon>
        <taxon>Colubroidea</taxon>
        <taxon>Elapidae</taxon>
        <taxon>Elapinae</taxon>
        <taxon>Naja</taxon>
    </lineage>
</organism>
<feature type="compositionally biased region" description="Basic residues" evidence="1">
    <location>
        <begin position="87"/>
        <end position="99"/>
    </location>
</feature>